<comment type="similarity">
    <text evidence="1">Belongs to the UPF0046 family.</text>
</comment>
<dbReference type="PANTHER" id="PTHR12905">
    <property type="entry name" value="METALLOPHOSPHOESTERASE"/>
    <property type="match status" value="1"/>
</dbReference>
<dbReference type="GO" id="GO:0016787">
    <property type="term" value="F:hydrolase activity"/>
    <property type="evidence" value="ECO:0007669"/>
    <property type="project" value="InterPro"/>
</dbReference>
<protein>
    <recommendedName>
        <fullName evidence="2">Calcineurin-like phosphoesterase domain-containing protein</fullName>
    </recommendedName>
</protein>
<dbReference type="InterPro" id="IPR029052">
    <property type="entry name" value="Metallo-depent_PP-like"/>
</dbReference>
<gene>
    <name evidence="3" type="ORF">LSH36_114g06017</name>
</gene>
<accession>A0AAD9NAM7</accession>
<comment type="caution">
    <text evidence="3">The sequence shown here is derived from an EMBL/GenBank/DDBJ whole genome shotgun (WGS) entry which is preliminary data.</text>
</comment>
<dbReference type="AlphaFoldDB" id="A0AAD9NAM7"/>
<evidence type="ECO:0000313" key="4">
    <source>
        <dbReference type="Proteomes" id="UP001208570"/>
    </source>
</evidence>
<organism evidence="3 4">
    <name type="scientific">Paralvinella palmiformis</name>
    <dbReference type="NCBI Taxonomy" id="53620"/>
    <lineage>
        <taxon>Eukaryota</taxon>
        <taxon>Metazoa</taxon>
        <taxon>Spiralia</taxon>
        <taxon>Lophotrochozoa</taxon>
        <taxon>Annelida</taxon>
        <taxon>Polychaeta</taxon>
        <taxon>Sedentaria</taxon>
        <taxon>Canalipalpata</taxon>
        <taxon>Terebellida</taxon>
        <taxon>Terebelliformia</taxon>
        <taxon>Alvinellidae</taxon>
        <taxon>Paralvinella</taxon>
    </lineage>
</organism>
<dbReference type="Proteomes" id="UP001208570">
    <property type="component" value="Unassembled WGS sequence"/>
</dbReference>
<name>A0AAD9NAM7_9ANNE</name>
<evidence type="ECO:0000259" key="2">
    <source>
        <dbReference type="Pfam" id="PF00149"/>
    </source>
</evidence>
<dbReference type="Pfam" id="PF00149">
    <property type="entry name" value="Metallophos"/>
    <property type="match status" value="1"/>
</dbReference>
<evidence type="ECO:0000256" key="1">
    <source>
        <dbReference type="ARBA" id="ARBA00007993"/>
    </source>
</evidence>
<dbReference type="EMBL" id="JAODUP010000114">
    <property type="protein sequence ID" value="KAK2161603.1"/>
    <property type="molecule type" value="Genomic_DNA"/>
</dbReference>
<dbReference type="InterPro" id="IPR004843">
    <property type="entry name" value="Calcineurin-like_PHP"/>
</dbReference>
<sequence>MQTKMTSSKTKAFQPIINGKIQIHPKTDRTTKLWNELKVKQVMEGVTPLKLHTPMSEDNVRFVCLSDTHNVSGVTPAIVPDGDVLLHAGDFSQFGGPCEVEEFNAFLGKLPHKHKIVIAGNHELTFDPTFFRDNSLRRFGLNAGDIQKYKGDRKISRMADVLTNCTYLEDSETTVYGIRIYGSP</sequence>
<keyword evidence="4" id="KW-1185">Reference proteome</keyword>
<dbReference type="InterPro" id="IPR051693">
    <property type="entry name" value="UPF0046_metallophosphoest"/>
</dbReference>
<feature type="domain" description="Calcineurin-like phosphoesterase" evidence="2">
    <location>
        <begin position="61"/>
        <end position="153"/>
    </location>
</feature>
<dbReference type="SUPFAM" id="SSF56300">
    <property type="entry name" value="Metallo-dependent phosphatases"/>
    <property type="match status" value="1"/>
</dbReference>
<dbReference type="Gene3D" id="3.60.21.10">
    <property type="match status" value="1"/>
</dbReference>
<dbReference type="PANTHER" id="PTHR12905:SF0">
    <property type="entry name" value="CALCINEURIN-LIKE PHOSPHOESTERASE DOMAIN-CONTAINING PROTEIN"/>
    <property type="match status" value="1"/>
</dbReference>
<evidence type="ECO:0000313" key="3">
    <source>
        <dbReference type="EMBL" id="KAK2161603.1"/>
    </source>
</evidence>
<reference evidence="3" key="1">
    <citation type="journal article" date="2023" name="Mol. Biol. Evol.">
        <title>Third-Generation Sequencing Reveals the Adaptive Role of the Epigenome in Three Deep-Sea Polychaetes.</title>
        <authorList>
            <person name="Perez M."/>
            <person name="Aroh O."/>
            <person name="Sun Y."/>
            <person name="Lan Y."/>
            <person name="Juniper S.K."/>
            <person name="Young C.R."/>
            <person name="Angers B."/>
            <person name="Qian P.Y."/>
        </authorList>
    </citation>
    <scope>NUCLEOTIDE SEQUENCE</scope>
    <source>
        <strain evidence="3">P08H-3</strain>
    </source>
</reference>
<proteinExistence type="inferred from homology"/>